<feature type="non-terminal residue" evidence="2">
    <location>
        <position position="1"/>
    </location>
</feature>
<feature type="region of interest" description="Disordered" evidence="1">
    <location>
        <begin position="565"/>
        <end position="590"/>
    </location>
</feature>
<feature type="region of interest" description="Disordered" evidence="1">
    <location>
        <begin position="432"/>
        <end position="475"/>
    </location>
</feature>
<feature type="compositionally biased region" description="Low complexity" evidence="1">
    <location>
        <begin position="115"/>
        <end position="136"/>
    </location>
</feature>
<feature type="compositionally biased region" description="Basic and acidic residues" evidence="1">
    <location>
        <begin position="1319"/>
        <end position="1330"/>
    </location>
</feature>
<geneLocation type="mitochondrion" evidence="2"/>
<feature type="region of interest" description="Disordered" evidence="1">
    <location>
        <begin position="1432"/>
        <end position="1641"/>
    </location>
</feature>
<feature type="compositionally biased region" description="Basic and acidic residues" evidence="1">
    <location>
        <begin position="1800"/>
        <end position="1814"/>
    </location>
</feature>
<feature type="compositionally biased region" description="Basic and acidic residues" evidence="1">
    <location>
        <begin position="1479"/>
        <end position="1514"/>
    </location>
</feature>
<feature type="region of interest" description="Disordered" evidence="1">
    <location>
        <begin position="1007"/>
        <end position="1036"/>
    </location>
</feature>
<feature type="compositionally biased region" description="Basic and acidic residues" evidence="1">
    <location>
        <begin position="1180"/>
        <end position="1190"/>
    </location>
</feature>
<feature type="region of interest" description="Disordered" evidence="1">
    <location>
        <begin position="757"/>
        <end position="809"/>
    </location>
</feature>
<feature type="compositionally biased region" description="Basic and acidic residues" evidence="1">
    <location>
        <begin position="1157"/>
        <end position="1170"/>
    </location>
</feature>
<proteinExistence type="evidence at transcript level"/>
<name>W4VRG1_9DIPT</name>
<feature type="compositionally biased region" description="Polar residues" evidence="1">
    <location>
        <begin position="1016"/>
        <end position="1036"/>
    </location>
</feature>
<feature type="region of interest" description="Disordered" evidence="1">
    <location>
        <begin position="1655"/>
        <end position="1736"/>
    </location>
</feature>
<feature type="non-terminal residue" evidence="2">
    <location>
        <position position="1835"/>
    </location>
</feature>
<organism evidence="2">
    <name type="scientific">Corethrella appendiculata</name>
    <dbReference type="NCBI Taxonomy" id="1370023"/>
    <lineage>
        <taxon>Eukaryota</taxon>
        <taxon>Metazoa</taxon>
        <taxon>Ecdysozoa</taxon>
        <taxon>Arthropoda</taxon>
        <taxon>Hexapoda</taxon>
        <taxon>Insecta</taxon>
        <taxon>Pterygota</taxon>
        <taxon>Neoptera</taxon>
        <taxon>Endopterygota</taxon>
        <taxon>Diptera</taxon>
        <taxon>Nematocera</taxon>
        <taxon>Culicoidea</taxon>
        <taxon>Chaoboridae</taxon>
        <taxon>Corethrella</taxon>
    </lineage>
</organism>
<feature type="compositionally biased region" description="Basic and acidic residues" evidence="1">
    <location>
        <begin position="1680"/>
        <end position="1705"/>
    </location>
</feature>
<feature type="region of interest" description="Disordered" evidence="1">
    <location>
        <begin position="1794"/>
        <end position="1814"/>
    </location>
</feature>
<feature type="compositionally biased region" description="Low complexity" evidence="1">
    <location>
        <begin position="757"/>
        <end position="767"/>
    </location>
</feature>
<evidence type="ECO:0000256" key="1">
    <source>
        <dbReference type="SAM" id="MobiDB-lite"/>
    </source>
</evidence>
<evidence type="ECO:0000313" key="2">
    <source>
        <dbReference type="EMBL" id="JAB56119.1"/>
    </source>
</evidence>
<feature type="compositionally biased region" description="Basic and acidic residues" evidence="1">
    <location>
        <begin position="1343"/>
        <end position="1399"/>
    </location>
</feature>
<keyword evidence="2" id="KW-0496">Mitochondrion</keyword>
<feature type="compositionally biased region" description="Low complexity" evidence="1">
    <location>
        <begin position="449"/>
        <end position="468"/>
    </location>
</feature>
<feature type="compositionally biased region" description="Polar residues" evidence="1">
    <location>
        <begin position="1590"/>
        <end position="1626"/>
    </location>
</feature>
<feature type="compositionally biased region" description="Polar residues" evidence="1">
    <location>
        <begin position="1459"/>
        <end position="1478"/>
    </location>
</feature>
<protein>
    <submittedName>
        <fullName evidence="2">Putative stretchin-mlck</fullName>
    </submittedName>
</protein>
<feature type="region of interest" description="Disordered" evidence="1">
    <location>
        <begin position="536"/>
        <end position="555"/>
    </location>
</feature>
<dbReference type="EMBL" id="GANO01003752">
    <property type="protein sequence ID" value="JAB56119.1"/>
    <property type="molecule type" value="mRNA"/>
</dbReference>
<feature type="compositionally biased region" description="Basic residues" evidence="1">
    <location>
        <begin position="1331"/>
        <end position="1342"/>
    </location>
</feature>
<reference evidence="2" key="1">
    <citation type="journal article" date="2014" name="Insect Biochem. Mol. Biol.">
        <title>An insight into the sialome of the frog biting fly, Corethrella appendiculata.</title>
        <authorList>
            <person name="Ribeiro J.M.C."/>
            <person name="Chagas A.C."/>
            <person name="Pham V.M."/>
            <person name="Lounibos L.P."/>
            <person name="Calvo E."/>
        </authorList>
    </citation>
    <scope>NUCLEOTIDE SEQUENCE</scope>
    <source>
        <tissue evidence="2">Salivary glands</tissue>
    </source>
</reference>
<feature type="region of interest" description="Disordered" evidence="1">
    <location>
        <begin position="1157"/>
        <end position="1419"/>
    </location>
</feature>
<feature type="region of interest" description="Disordered" evidence="1">
    <location>
        <begin position="1"/>
        <end position="140"/>
    </location>
</feature>
<feature type="compositionally biased region" description="Low complexity" evidence="1">
    <location>
        <begin position="14"/>
        <end position="99"/>
    </location>
</feature>
<accession>W4VRG1</accession>
<feature type="compositionally biased region" description="Basic and acidic residues" evidence="1">
    <location>
        <begin position="1219"/>
        <end position="1249"/>
    </location>
</feature>
<sequence>NSNDMENNNEDDLMNTSSSSTTSSSSSVMNTSGISSASSSNSNSGNTTSASSSSCSSSNENKNQQQKGNFNKMKNNLKNNNNINNNKNIKVQTNSNNNDNDNENNESMSTNVVDINNSATTTTPTTINSNNNNNNNTKKRKFITTTKNTKIHWKKTIKNPFNKNVKKIIHKTNQTPRTLRSATKQNDISLLSSQKMKMKKQLNNKNPNKQKSLMKSVKNKMKSSLVSSSEENLDENLEENLSKVDETISKTTVDNENVVLDKENSGLELEKNKMNENELLVKTTTENIEPTPSTSNSTILQNLNPSSLEKIVENKLIDDDDNNKDNQTNSIVVNTTTMEENTLLTTTVTATTTSTTTMNNETNLTSPSSTLKKRPAKKLNDCIARLTESLGVNFFTDTSTCPILLNNSNQKTDETLLNVDESVKNLEQKSVEQLESADNNNKEDESESNNKTNESISTSTTPTNNTATKVSKRSKNELASILSDQLLESFKEVDKSSLEGLKFLNDTDYDKTDITVTALQIPQLAKRKSNPSQLDIIVGKPSTSSEPLKSPNVDDNLMKKIASNNSTNTSKKKTEYKTQMSQEEQVSAIDESSKISETMLSTKTDSIIPILTNKTPIISPMMSSVTVNSPKTNDVQELDSLRAFSRTTRKPIEDDTPIDLSVPTTSKQTTMQFLPPQIVENEIQLSIYPVPQNKPLSRPNIPHTTQNPSVGPTTNKLTNQPYEILNIPTMPEKIKSALNRPELTIELMTPALQAAISPPQIQQKSPSKPQPPPPQPIKQIQPSPAVTDDLPIDLSGHKNIIGKKSPPRACKKTSAIDLNEMNPNVAVDLTVNSYNTAATMTSPIIKNRRGFLSESLELKLDKLPIEVSRIDRDNQMQKPIAPPTISMSPIIDVNKARRSLSMNEPLLLANNLLTSASSSTTNIQDIPMNIMQASKLPSTSAIVAASSTSAQLIQAQKMPESPFTATIANLLDTNIRKIQENQAKLLAQPVLAATSAAALIEKKTKTMLTPPLPTPSASTMKPPQLTTTPTKSPYNPSTNDLLMENIEDKIEQFKLPIPKSTTTPVANTENLFLQPLEEITKFNLFGKAFPLAAAAALHFNPEMSQKLVESVAPILIAPPPAVEIPPVEKPVKNRRKNSKKIEKEMISTIVPPVIEEPPVKEISTDKELSKGRGSKSVTKNLEESKVEEAKTPTVDTVAIEKPTDIENIQPEPSNVGEVENDKTKDSDKKLTDEKQPSSEHEESRTETPTKGKSMNKKSTKIGKMTPAVVDESQESVNIVDSKIADTPKRNSNRKTKTNKKDESNQVENSEESAMMNMEKSNETEDSDPNKKGKVAKSSTKKSLKVDEEMNKIEESKMEEKSTKSPANDKKSENVDEKVELQLEPETSKGKSVNKKDNKNQDSPSKIPPEEKPIPRMMMTRRKSVMYREFDMNIFDDLEPELEKPKRSRSKTVSEKTDSPTKTNESSTVDSKINESTSVNEDKSTQKADSSEAMKESPKSKTKTKSDAIEIEENKASAIVNESESSRNKNIRKSAKLPLDDLDSDSKQSLSTESTPTKRKSGSTNKKNDDDIDTIEENKNMRATPTKRKTSAVNLDESITSAMLETSSESSTPTKQTSNNRKSTKINNKIEDKLEPEEKDSEKAEIIANLVDEVKPKKRGRKSVTKNDDEITPPTTNTAIDESKIEAEVEAMTKESEAKRNKKTDVVDSSSNNEKQPEEIEIPVNKPMKTGKRTKKSVADELKIYNKKFETVSEILDFPSLFDRVKTKTPTNRNIVNSESLTMATKLAKVERQHKKLTAGKKQEESLDKMNNEKQSLEIENKKNLLENVELPEIKI</sequence>